<dbReference type="Pfam" id="PF08742">
    <property type="entry name" value="C8"/>
    <property type="match status" value="1"/>
</dbReference>
<dbReference type="GO" id="GO:0031012">
    <property type="term" value="C:extracellular matrix"/>
    <property type="evidence" value="ECO:0007669"/>
    <property type="project" value="TreeGrafter"/>
</dbReference>
<dbReference type="SMART" id="SM00832">
    <property type="entry name" value="C8"/>
    <property type="match status" value="1"/>
</dbReference>
<reference evidence="4" key="1">
    <citation type="journal article" date="2022" name="bioRxiv">
        <title>Sequencing and chromosome-scale assembly of the giantPleurodeles waltlgenome.</title>
        <authorList>
            <person name="Brown T."/>
            <person name="Elewa A."/>
            <person name="Iarovenko S."/>
            <person name="Subramanian E."/>
            <person name="Araus A.J."/>
            <person name="Petzold A."/>
            <person name="Susuki M."/>
            <person name="Suzuki K.-i.T."/>
            <person name="Hayashi T."/>
            <person name="Toyoda A."/>
            <person name="Oliveira C."/>
            <person name="Osipova E."/>
            <person name="Leigh N.D."/>
            <person name="Simon A."/>
            <person name="Yun M.H."/>
        </authorList>
    </citation>
    <scope>NUCLEOTIDE SEQUENCE</scope>
    <source>
        <strain evidence="4">20211129_DDA</strain>
        <tissue evidence="4">Liver</tissue>
    </source>
</reference>
<sequence length="308" mass="34074">MEKVTTLLLTTNAMFLMEIVNTYWLRTFVTPLEPFEWLLKTFRVALRGPPAQNPLKYLWGTLPMAYTSYHKSNNASLTTGIIHYYDCSEEPMQTIKDCPNKDPSQGYLVKKGKVCGLCGNYDDNGNNDFSTRSHVTVGTALEFVNSWKGSPNCPDANSIQDACFTNPKRKPAALKGCSIIISDVFAACHSQVDAIPYYDACLSDTCACNAGGDCDCFCTAVAAYAEACSKACICIHWRTPELCPLFCDYYNQKDGGCEWHYKPCGAPCMKTCRNPSGQCLHDIPGLEGQESSIERNEYQPKPDSANGK</sequence>
<comment type="caution">
    <text evidence="4">The sequence shown here is derived from an EMBL/GenBank/DDBJ whole genome shotgun (WGS) entry which is preliminary data.</text>
</comment>
<evidence type="ECO:0000313" key="5">
    <source>
        <dbReference type="Proteomes" id="UP001066276"/>
    </source>
</evidence>
<dbReference type="Pfam" id="PF00094">
    <property type="entry name" value="VWD"/>
    <property type="match status" value="1"/>
</dbReference>
<dbReference type="InterPro" id="IPR058753">
    <property type="entry name" value="TIL_OTOGL_Mucin"/>
</dbReference>
<evidence type="ECO:0000256" key="1">
    <source>
        <dbReference type="ARBA" id="ARBA00023157"/>
    </source>
</evidence>
<dbReference type="EMBL" id="JANPWB010000006">
    <property type="protein sequence ID" value="KAJ1178527.1"/>
    <property type="molecule type" value="Genomic_DNA"/>
</dbReference>
<dbReference type="InterPro" id="IPR001846">
    <property type="entry name" value="VWF_type-D"/>
</dbReference>
<dbReference type="PANTHER" id="PTHR11339:SF408">
    <property type="entry name" value="MUCIN-5B"/>
    <property type="match status" value="1"/>
</dbReference>
<dbReference type="Pfam" id="PF25962">
    <property type="entry name" value="TIL_OTOGL_Mucin"/>
    <property type="match status" value="1"/>
</dbReference>
<evidence type="ECO:0000256" key="2">
    <source>
        <dbReference type="ARBA" id="ARBA00023180"/>
    </source>
</evidence>
<evidence type="ECO:0000313" key="4">
    <source>
        <dbReference type="EMBL" id="KAJ1178527.1"/>
    </source>
</evidence>
<gene>
    <name evidence="4" type="ORF">NDU88_003772</name>
</gene>
<dbReference type="InterPro" id="IPR050780">
    <property type="entry name" value="Mucin_vWF_Thrombospondin_sf"/>
</dbReference>
<accession>A0AAV7TPF1</accession>
<dbReference type="PROSITE" id="PS51233">
    <property type="entry name" value="VWFD"/>
    <property type="match status" value="1"/>
</dbReference>
<keyword evidence="1" id="KW-1015">Disulfide bond</keyword>
<organism evidence="4 5">
    <name type="scientific">Pleurodeles waltl</name>
    <name type="common">Iberian ribbed newt</name>
    <dbReference type="NCBI Taxonomy" id="8319"/>
    <lineage>
        <taxon>Eukaryota</taxon>
        <taxon>Metazoa</taxon>
        <taxon>Chordata</taxon>
        <taxon>Craniata</taxon>
        <taxon>Vertebrata</taxon>
        <taxon>Euteleostomi</taxon>
        <taxon>Amphibia</taxon>
        <taxon>Batrachia</taxon>
        <taxon>Caudata</taxon>
        <taxon>Salamandroidea</taxon>
        <taxon>Salamandridae</taxon>
        <taxon>Pleurodelinae</taxon>
        <taxon>Pleurodeles</taxon>
    </lineage>
</organism>
<dbReference type="AlphaFoldDB" id="A0AAV7TPF1"/>
<protein>
    <recommendedName>
        <fullName evidence="3">VWFD domain-containing protein</fullName>
    </recommendedName>
</protein>
<dbReference type="GO" id="GO:0005615">
    <property type="term" value="C:extracellular space"/>
    <property type="evidence" value="ECO:0007669"/>
    <property type="project" value="TreeGrafter"/>
</dbReference>
<dbReference type="Proteomes" id="UP001066276">
    <property type="component" value="Chromosome 3_2"/>
</dbReference>
<dbReference type="PANTHER" id="PTHR11339">
    <property type="entry name" value="EXTRACELLULAR MATRIX GLYCOPROTEIN RELATED"/>
    <property type="match status" value="1"/>
</dbReference>
<dbReference type="InterPro" id="IPR014853">
    <property type="entry name" value="VWF/SSPO/ZAN-like_Cys-rich_dom"/>
</dbReference>
<keyword evidence="5" id="KW-1185">Reference proteome</keyword>
<feature type="domain" description="VWFD" evidence="3">
    <location>
        <begin position="1"/>
        <end position="154"/>
    </location>
</feature>
<keyword evidence="2" id="KW-0325">Glycoprotein</keyword>
<proteinExistence type="predicted"/>
<name>A0AAV7TPF1_PLEWA</name>
<evidence type="ECO:0000259" key="3">
    <source>
        <dbReference type="PROSITE" id="PS51233"/>
    </source>
</evidence>